<dbReference type="InterPro" id="IPR051049">
    <property type="entry name" value="Dienelactone_hydrolase-like"/>
</dbReference>
<dbReference type="Gene3D" id="3.40.50.1820">
    <property type="entry name" value="alpha/beta hydrolase"/>
    <property type="match status" value="1"/>
</dbReference>
<gene>
    <name evidence="3" type="ORF">CJD35_16765</name>
</gene>
<dbReference type="PANTHER" id="PTHR46623:SF6">
    <property type="entry name" value="ALPHA_BETA-HYDROLASES SUPERFAMILY PROTEIN"/>
    <property type="match status" value="1"/>
</dbReference>
<dbReference type="Proteomes" id="UP000217141">
    <property type="component" value="Chromosome II"/>
</dbReference>
<dbReference type="InterPro" id="IPR002925">
    <property type="entry name" value="Dienelactn_hydro"/>
</dbReference>
<dbReference type="GO" id="GO:0016787">
    <property type="term" value="F:hydrolase activity"/>
    <property type="evidence" value="ECO:0007669"/>
    <property type="project" value="UniProtKB-KW"/>
</dbReference>
<name>A0A249MXT9_SPHXE</name>
<accession>A0A249MXT9</accession>
<dbReference type="PANTHER" id="PTHR46623">
    <property type="entry name" value="CARBOXYMETHYLENEBUTENOLIDASE-RELATED"/>
    <property type="match status" value="1"/>
</dbReference>
<evidence type="ECO:0000313" key="4">
    <source>
        <dbReference type="Proteomes" id="UP000217141"/>
    </source>
</evidence>
<dbReference type="InterPro" id="IPR029058">
    <property type="entry name" value="AB_hydrolase_fold"/>
</dbReference>
<dbReference type="AlphaFoldDB" id="A0A249MXT9"/>
<protein>
    <submittedName>
        <fullName evidence="3">Dienelactone hydrolase family protein</fullName>
    </submittedName>
</protein>
<feature type="domain" description="Dienelactone hydrolase" evidence="1">
    <location>
        <begin position="89"/>
        <end position="297"/>
    </location>
</feature>
<reference evidence="3 4" key="1">
    <citation type="submission" date="2017-08" db="EMBL/GenBank/DDBJ databases">
        <title>Whole Genome Sequence of Sphingobium hydrophobicum C1: Insights into Adaption to the Electronic-waste Contaminated Sediment.</title>
        <authorList>
            <person name="Song D."/>
            <person name="Chen X."/>
            <person name="Xu M."/>
        </authorList>
    </citation>
    <scope>NUCLEOTIDE SEQUENCE [LARGE SCALE GENOMIC DNA]</scope>
    <source>
        <strain evidence="3 4">C1</strain>
    </source>
</reference>
<keyword evidence="3" id="KW-0378">Hydrolase</keyword>
<dbReference type="Pfam" id="PF23678">
    <property type="entry name" value="YqhI"/>
    <property type="match status" value="1"/>
</dbReference>
<dbReference type="RefSeq" id="WP_017181915.1">
    <property type="nucleotide sequence ID" value="NZ_CP022746.1"/>
</dbReference>
<evidence type="ECO:0000259" key="2">
    <source>
        <dbReference type="Pfam" id="PF23678"/>
    </source>
</evidence>
<proteinExistence type="predicted"/>
<dbReference type="SUPFAM" id="SSF53474">
    <property type="entry name" value="alpha/beta-Hydrolases"/>
    <property type="match status" value="1"/>
</dbReference>
<dbReference type="InterPro" id="IPR057802">
    <property type="entry name" value="YqhI_dom"/>
</dbReference>
<feature type="domain" description="YqhI" evidence="2">
    <location>
        <begin position="6"/>
        <end position="37"/>
    </location>
</feature>
<sequence length="300" mass="31910">MTQDADRKGATAYPRAVLDLFDAYVHGAIDRRGFVTQCAVHVGSAAAATTMLAALSPDFARGQVIKPDDKRIIISHVDIASPAGNGTVRAYVARPAAKTTAKLPVVIVAHENRGLNPHIEDIARRLAVDGYMAVAPDALTTIGGYPGDEDKARAAFATLDRTKIGEDFVAAATHARTMAGSNGKIAAVGFCFGGWIANLLATRLPDLRAAVPFYGSPSALAEVPKIKAQLLIHYAGNDARTNAAWPEYQAALKQAGTHYKAYIYEGAEHGFNNDTTPRFDKAAADLAWARTLALLRQTIS</sequence>
<dbReference type="Pfam" id="PF01738">
    <property type="entry name" value="DLH"/>
    <property type="match status" value="1"/>
</dbReference>
<evidence type="ECO:0000313" key="3">
    <source>
        <dbReference type="EMBL" id="ASY46146.1"/>
    </source>
</evidence>
<evidence type="ECO:0000259" key="1">
    <source>
        <dbReference type="Pfam" id="PF01738"/>
    </source>
</evidence>
<dbReference type="KEGG" id="shyd:CJD35_16765"/>
<organism evidence="3 4">
    <name type="scientific">Sphingobium xenophagum</name>
    <dbReference type="NCBI Taxonomy" id="121428"/>
    <lineage>
        <taxon>Bacteria</taxon>
        <taxon>Pseudomonadati</taxon>
        <taxon>Pseudomonadota</taxon>
        <taxon>Alphaproteobacteria</taxon>
        <taxon>Sphingomonadales</taxon>
        <taxon>Sphingomonadaceae</taxon>
        <taxon>Sphingobium</taxon>
    </lineage>
</organism>
<dbReference type="EMBL" id="CP022746">
    <property type="protein sequence ID" value="ASY46146.1"/>
    <property type="molecule type" value="Genomic_DNA"/>
</dbReference>